<keyword evidence="11 15" id="KW-0496">Mitochondrion</keyword>
<feature type="transmembrane region" description="Helical" evidence="15">
    <location>
        <begin position="205"/>
        <end position="224"/>
    </location>
</feature>
<keyword evidence="3 15" id="KW-0813">Transport</keyword>
<accession>A0A7R9KDM6</accession>
<dbReference type="EMBL" id="OC854973">
    <property type="protein sequence ID" value="CAD7620900.1"/>
    <property type="molecule type" value="Genomic_DNA"/>
</dbReference>
<dbReference type="InterPro" id="IPR006769">
    <property type="entry name" value="MCU_C"/>
</dbReference>
<evidence type="ECO:0000256" key="10">
    <source>
        <dbReference type="ARBA" id="ARBA00023065"/>
    </source>
</evidence>
<evidence type="ECO:0000313" key="17">
    <source>
        <dbReference type="EMBL" id="CAD7620900.1"/>
    </source>
</evidence>
<evidence type="ECO:0000259" key="16">
    <source>
        <dbReference type="Pfam" id="PF04678"/>
    </source>
</evidence>
<evidence type="ECO:0000256" key="7">
    <source>
        <dbReference type="ARBA" id="ARBA00022792"/>
    </source>
</evidence>
<dbReference type="PANTHER" id="PTHR13462:SF10">
    <property type="entry name" value="CALCIUM UNIPORTER PROTEIN, MITOCHONDRIAL"/>
    <property type="match status" value="1"/>
</dbReference>
<reference evidence="17" key="1">
    <citation type="submission" date="2020-11" db="EMBL/GenBank/DDBJ databases">
        <authorList>
            <person name="Tran Van P."/>
        </authorList>
    </citation>
    <scope>NUCLEOTIDE SEQUENCE</scope>
</reference>
<keyword evidence="6 15" id="KW-0812">Transmembrane</keyword>
<feature type="transmembrane region" description="Helical" evidence="15">
    <location>
        <begin position="236"/>
        <end position="254"/>
    </location>
</feature>
<evidence type="ECO:0000256" key="12">
    <source>
        <dbReference type="ARBA" id="ARBA00023136"/>
    </source>
</evidence>
<dbReference type="GO" id="GO:1990246">
    <property type="term" value="C:uniplex complex"/>
    <property type="evidence" value="ECO:0007669"/>
    <property type="project" value="TreeGrafter"/>
</dbReference>
<evidence type="ECO:0000256" key="8">
    <source>
        <dbReference type="ARBA" id="ARBA00022837"/>
    </source>
</evidence>
<comment type="function">
    <text evidence="15">Mitochondrial inner membrane calcium uniporter that mediates calcium uptake into mitochondria. Mitochondrial calcium homeostasis plays key roles in cellular physiology and regulates cell bioenergetics, cytoplasmic calcium signals and activation of cell death pathways.</text>
</comment>
<dbReference type="InterPro" id="IPR039055">
    <property type="entry name" value="MCU_fam"/>
</dbReference>
<dbReference type="GO" id="GO:0015292">
    <property type="term" value="F:uniporter activity"/>
    <property type="evidence" value="ECO:0007669"/>
    <property type="project" value="UniProtKB-UniRule"/>
</dbReference>
<dbReference type="GO" id="GO:0051560">
    <property type="term" value="P:mitochondrial calcium ion homeostasis"/>
    <property type="evidence" value="ECO:0007669"/>
    <property type="project" value="UniProtKB-UniRule"/>
</dbReference>
<keyword evidence="7 15" id="KW-0999">Mitochondrion inner membrane</keyword>
<evidence type="ECO:0000256" key="3">
    <source>
        <dbReference type="ARBA" id="ARBA00022448"/>
    </source>
</evidence>
<name>A0A7R9KDM6_9ACAR</name>
<dbReference type="AlphaFoldDB" id="A0A7R9KDM6"/>
<organism evidence="17">
    <name type="scientific">Medioppia subpectinata</name>
    <dbReference type="NCBI Taxonomy" id="1979941"/>
    <lineage>
        <taxon>Eukaryota</taxon>
        <taxon>Metazoa</taxon>
        <taxon>Ecdysozoa</taxon>
        <taxon>Arthropoda</taxon>
        <taxon>Chelicerata</taxon>
        <taxon>Arachnida</taxon>
        <taxon>Acari</taxon>
        <taxon>Acariformes</taxon>
        <taxon>Sarcoptiformes</taxon>
        <taxon>Oribatida</taxon>
        <taxon>Brachypylina</taxon>
        <taxon>Oppioidea</taxon>
        <taxon>Oppiidae</taxon>
        <taxon>Medioppia</taxon>
    </lineage>
</organism>
<evidence type="ECO:0000313" key="18">
    <source>
        <dbReference type="Proteomes" id="UP000759131"/>
    </source>
</evidence>
<evidence type="ECO:0000256" key="9">
    <source>
        <dbReference type="ARBA" id="ARBA00022989"/>
    </source>
</evidence>
<evidence type="ECO:0000256" key="13">
    <source>
        <dbReference type="ARBA" id="ARBA00023303"/>
    </source>
</evidence>
<keyword evidence="10 15" id="KW-0406">Ion transport</keyword>
<gene>
    <name evidence="17" type="ORF">OSB1V03_LOCUS1380</name>
</gene>
<keyword evidence="8 15" id="KW-0106">Calcium</keyword>
<proteinExistence type="inferred from homology"/>
<keyword evidence="5 15" id="KW-0107">Calcium channel</keyword>
<dbReference type="PANTHER" id="PTHR13462">
    <property type="entry name" value="CALCIUM UNIPORTER PROTEIN, MITOCHONDRIAL"/>
    <property type="match status" value="1"/>
</dbReference>
<comment type="catalytic activity">
    <reaction evidence="14">
        <text>Ca(2+)(in) = Ca(2+)(out)</text>
        <dbReference type="Rhea" id="RHEA:29671"/>
        <dbReference type="ChEBI" id="CHEBI:29108"/>
    </reaction>
</comment>
<keyword evidence="12 15" id="KW-0472">Membrane</keyword>
<dbReference type="Pfam" id="PF04678">
    <property type="entry name" value="MCU"/>
    <property type="match status" value="1"/>
</dbReference>
<feature type="domain" description="Calcium uniporter protein C-terminal" evidence="16">
    <location>
        <begin position="168"/>
        <end position="290"/>
    </location>
</feature>
<sequence length="308" mass="36483">MLSKRVFQSLFVKHNQYFIKTQTITKLNKIEIRRFCDVSTDSIDNKILFQFKNGFFNFDLNQNHYIISYWTPLRTLIQTMDYTTEVPKQMTKVVDESQKVAYSATTPVGFVFSNLTNLSFKHPTLGLCQIYLDGTNDELIHWKDKLESELQYGSDSSHPREKSLEDHELSFLEHQKNSMKLVFNPLLKEYQSMISLARTDANRKFKWGGLFLLSAQLGFVARLTWFEYSWDIMEPITWMLTYAMMVGTFAYYIVTSQEYLVPSVERRLTINKFWKLAQKQNFDVTQFRALRQQIKQLDEKILRLKTLN</sequence>
<dbReference type="OrthoDB" id="278338at2759"/>
<protein>
    <recommendedName>
        <fullName evidence="15">Calcium uniporter protein</fullName>
    </recommendedName>
</protein>
<evidence type="ECO:0000256" key="5">
    <source>
        <dbReference type="ARBA" id="ARBA00022673"/>
    </source>
</evidence>
<evidence type="ECO:0000256" key="11">
    <source>
        <dbReference type="ARBA" id="ARBA00023128"/>
    </source>
</evidence>
<dbReference type="EMBL" id="CAJPIZ010000398">
    <property type="protein sequence ID" value="CAG2101330.1"/>
    <property type="molecule type" value="Genomic_DNA"/>
</dbReference>
<evidence type="ECO:0000256" key="4">
    <source>
        <dbReference type="ARBA" id="ARBA00022568"/>
    </source>
</evidence>
<keyword evidence="4 15" id="KW-0109">Calcium transport</keyword>
<dbReference type="GO" id="GO:0005262">
    <property type="term" value="F:calcium channel activity"/>
    <property type="evidence" value="ECO:0007669"/>
    <property type="project" value="UniProtKB-UniRule"/>
</dbReference>
<evidence type="ECO:0000256" key="15">
    <source>
        <dbReference type="RuleBase" id="RU367035"/>
    </source>
</evidence>
<keyword evidence="13 15" id="KW-0407">Ion channel</keyword>
<keyword evidence="9 15" id="KW-1133">Transmembrane helix</keyword>
<comment type="domain">
    <text evidence="15">The selectivity filter, in which calcium ions are arranged in single file, is composed of two acidic rings separated by one helical turn along the central axis of the channel pore.</text>
</comment>
<comment type="subcellular location">
    <subcellularLocation>
        <location evidence="1 15">Mitochondrion inner membrane</location>
        <topology evidence="1 15">Multi-pass membrane protein</topology>
    </subcellularLocation>
</comment>
<evidence type="ECO:0000256" key="14">
    <source>
        <dbReference type="ARBA" id="ARBA00036634"/>
    </source>
</evidence>
<keyword evidence="18" id="KW-1185">Reference proteome</keyword>
<dbReference type="GO" id="GO:0036444">
    <property type="term" value="P:calcium import into the mitochondrion"/>
    <property type="evidence" value="ECO:0007669"/>
    <property type="project" value="TreeGrafter"/>
</dbReference>
<comment type="similarity">
    <text evidence="2 15">Belongs to the MCU (TC 1.A.77) family.</text>
</comment>
<evidence type="ECO:0000256" key="1">
    <source>
        <dbReference type="ARBA" id="ARBA00004448"/>
    </source>
</evidence>
<evidence type="ECO:0000256" key="2">
    <source>
        <dbReference type="ARBA" id="ARBA00005653"/>
    </source>
</evidence>
<dbReference type="Proteomes" id="UP000759131">
    <property type="component" value="Unassembled WGS sequence"/>
</dbReference>
<evidence type="ECO:0000256" key="6">
    <source>
        <dbReference type="ARBA" id="ARBA00022692"/>
    </source>
</evidence>